<dbReference type="Pfam" id="PF00132">
    <property type="entry name" value="Hexapep"/>
    <property type="match status" value="1"/>
</dbReference>
<dbReference type="EMBL" id="VLLI01000005">
    <property type="protein sequence ID" value="TWJ00788.1"/>
    <property type="molecule type" value="Genomic_DNA"/>
</dbReference>
<evidence type="ECO:0000313" key="4">
    <source>
        <dbReference type="Proteomes" id="UP000317010"/>
    </source>
</evidence>
<sequence length="176" mass="19853">MAKKLHAQNTPYDSPWSKSQRIKMVLWEYVWLIFCSWTPKPANFWRLFWLKAFGAKISGRPFVHQRARIQIPWNLIMHHRACLGDRANAYTLGVIEIHEHATVAQEAYLCTGTHDFTQPARNLVTSPIIIGAYSFISARAFIMPGVTIGEYAIVGACSVVTKNVLPNTTVKGNPAK</sequence>
<name>A0A562U4T9_9SPHI</name>
<gene>
    <name evidence="3" type="ORF">JN11_02047</name>
</gene>
<protein>
    <submittedName>
        <fullName evidence="3">Putative colanic acid biosynthesis acetyltransferase WcaF</fullName>
    </submittedName>
</protein>
<dbReference type="Proteomes" id="UP000317010">
    <property type="component" value="Unassembled WGS sequence"/>
</dbReference>
<keyword evidence="2 3" id="KW-0808">Transferase</keyword>
<proteinExistence type="inferred from homology"/>
<dbReference type="SUPFAM" id="SSF51161">
    <property type="entry name" value="Trimeric LpxA-like enzymes"/>
    <property type="match status" value="1"/>
</dbReference>
<dbReference type="OrthoDB" id="9814490at2"/>
<comment type="similarity">
    <text evidence="1">Belongs to the transferase hexapeptide repeat family.</text>
</comment>
<dbReference type="InterPro" id="IPR011004">
    <property type="entry name" value="Trimer_LpxA-like_sf"/>
</dbReference>
<accession>A0A562U4T9</accession>
<dbReference type="AlphaFoldDB" id="A0A562U4T9"/>
<dbReference type="Gene3D" id="2.160.10.10">
    <property type="entry name" value="Hexapeptide repeat proteins"/>
    <property type="match status" value="1"/>
</dbReference>
<evidence type="ECO:0000313" key="3">
    <source>
        <dbReference type="EMBL" id="TWJ00788.1"/>
    </source>
</evidence>
<dbReference type="InterPro" id="IPR051159">
    <property type="entry name" value="Hexapeptide_acetyltransf"/>
</dbReference>
<dbReference type="GO" id="GO:0008374">
    <property type="term" value="F:O-acyltransferase activity"/>
    <property type="evidence" value="ECO:0007669"/>
    <property type="project" value="TreeGrafter"/>
</dbReference>
<dbReference type="InterPro" id="IPR001451">
    <property type="entry name" value="Hexapep"/>
</dbReference>
<reference evidence="3 4" key="1">
    <citation type="submission" date="2019-07" db="EMBL/GenBank/DDBJ databases">
        <title>Genomic Encyclopedia of Archaeal and Bacterial Type Strains, Phase II (KMG-II): from individual species to whole genera.</title>
        <authorList>
            <person name="Goeker M."/>
        </authorList>
    </citation>
    <scope>NUCLEOTIDE SEQUENCE [LARGE SCALE GENOMIC DNA]</scope>
    <source>
        <strain evidence="3 4">ATCC BAA-1854</strain>
    </source>
</reference>
<evidence type="ECO:0000256" key="1">
    <source>
        <dbReference type="ARBA" id="ARBA00007274"/>
    </source>
</evidence>
<keyword evidence="4" id="KW-1185">Reference proteome</keyword>
<organism evidence="3 4">
    <name type="scientific">Mucilaginibacter frigoritolerans</name>
    <dbReference type="NCBI Taxonomy" id="652788"/>
    <lineage>
        <taxon>Bacteria</taxon>
        <taxon>Pseudomonadati</taxon>
        <taxon>Bacteroidota</taxon>
        <taxon>Sphingobacteriia</taxon>
        <taxon>Sphingobacteriales</taxon>
        <taxon>Sphingobacteriaceae</taxon>
        <taxon>Mucilaginibacter</taxon>
    </lineage>
</organism>
<dbReference type="RefSeq" id="WP_144912177.1">
    <property type="nucleotide sequence ID" value="NZ_VLLI01000005.1"/>
</dbReference>
<comment type="caution">
    <text evidence="3">The sequence shown here is derived from an EMBL/GenBank/DDBJ whole genome shotgun (WGS) entry which is preliminary data.</text>
</comment>
<dbReference type="PANTHER" id="PTHR23416">
    <property type="entry name" value="SIALIC ACID SYNTHASE-RELATED"/>
    <property type="match status" value="1"/>
</dbReference>
<evidence type="ECO:0000256" key="2">
    <source>
        <dbReference type="ARBA" id="ARBA00022679"/>
    </source>
</evidence>
<dbReference type="GO" id="GO:0005829">
    <property type="term" value="C:cytosol"/>
    <property type="evidence" value="ECO:0007669"/>
    <property type="project" value="TreeGrafter"/>
</dbReference>
<dbReference type="PANTHER" id="PTHR23416:SF23">
    <property type="entry name" value="ACETYLTRANSFERASE C18B11.09C-RELATED"/>
    <property type="match status" value="1"/>
</dbReference>